<dbReference type="Proteomes" id="UP000249829">
    <property type="component" value="Unassembled WGS sequence"/>
</dbReference>
<evidence type="ECO:0000313" key="2">
    <source>
        <dbReference type="EMBL" id="PYI13521.1"/>
    </source>
</evidence>
<accession>A0A2V5GRZ1</accession>
<organism evidence="2 3">
    <name type="scientific">Aspergillus violaceofuscus (strain CBS 115571)</name>
    <dbReference type="NCBI Taxonomy" id="1450538"/>
    <lineage>
        <taxon>Eukaryota</taxon>
        <taxon>Fungi</taxon>
        <taxon>Dikarya</taxon>
        <taxon>Ascomycota</taxon>
        <taxon>Pezizomycotina</taxon>
        <taxon>Eurotiomycetes</taxon>
        <taxon>Eurotiomycetidae</taxon>
        <taxon>Eurotiales</taxon>
        <taxon>Aspergillaceae</taxon>
        <taxon>Aspergillus</taxon>
    </lineage>
</organism>
<feature type="chain" id="PRO_5015912821" evidence="1">
    <location>
        <begin position="19"/>
        <end position="59"/>
    </location>
</feature>
<keyword evidence="1" id="KW-0732">Signal</keyword>
<gene>
    <name evidence="2" type="ORF">BO99DRAFT_407436</name>
</gene>
<name>A0A2V5GRZ1_ASPV1</name>
<sequence>MACKLLAAGRMGPCMVLGYLLTIADCFQAPGLAVLTTCRLRRTSPIPCWFDYAGWAIWE</sequence>
<protein>
    <submittedName>
        <fullName evidence="2">Uncharacterized protein</fullName>
    </submittedName>
</protein>
<dbReference type="EMBL" id="KZ825240">
    <property type="protein sequence ID" value="PYI13521.1"/>
    <property type="molecule type" value="Genomic_DNA"/>
</dbReference>
<feature type="signal peptide" evidence="1">
    <location>
        <begin position="1"/>
        <end position="18"/>
    </location>
</feature>
<evidence type="ECO:0000256" key="1">
    <source>
        <dbReference type="SAM" id="SignalP"/>
    </source>
</evidence>
<dbReference type="AlphaFoldDB" id="A0A2V5GRZ1"/>
<evidence type="ECO:0000313" key="3">
    <source>
        <dbReference type="Proteomes" id="UP000249829"/>
    </source>
</evidence>
<proteinExistence type="predicted"/>
<keyword evidence="3" id="KW-1185">Reference proteome</keyword>
<reference evidence="2 3" key="1">
    <citation type="submission" date="2018-02" db="EMBL/GenBank/DDBJ databases">
        <title>The genomes of Aspergillus section Nigri reveals drivers in fungal speciation.</title>
        <authorList>
            <consortium name="DOE Joint Genome Institute"/>
            <person name="Vesth T.C."/>
            <person name="Nybo J."/>
            <person name="Theobald S."/>
            <person name="Brandl J."/>
            <person name="Frisvad J.C."/>
            <person name="Nielsen K.F."/>
            <person name="Lyhne E.K."/>
            <person name="Kogle M.E."/>
            <person name="Kuo A."/>
            <person name="Riley R."/>
            <person name="Clum A."/>
            <person name="Nolan M."/>
            <person name="Lipzen A."/>
            <person name="Salamov A."/>
            <person name="Henrissat B."/>
            <person name="Wiebenga A."/>
            <person name="De vries R.P."/>
            <person name="Grigoriev I.V."/>
            <person name="Mortensen U.H."/>
            <person name="Andersen M.R."/>
            <person name="Baker S.E."/>
        </authorList>
    </citation>
    <scope>NUCLEOTIDE SEQUENCE [LARGE SCALE GENOMIC DNA]</scope>
    <source>
        <strain evidence="2 3">CBS 115571</strain>
    </source>
</reference>